<protein>
    <submittedName>
        <fullName evidence="1">Uncharacterized protein</fullName>
    </submittedName>
</protein>
<name>A0A645IKA2_9ZZZZ</name>
<dbReference type="EMBL" id="VSSQ01115467">
    <property type="protein sequence ID" value="MPN50889.1"/>
    <property type="molecule type" value="Genomic_DNA"/>
</dbReference>
<comment type="caution">
    <text evidence="1">The sequence shown here is derived from an EMBL/GenBank/DDBJ whole genome shotgun (WGS) entry which is preliminary data.</text>
</comment>
<organism evidence="1">
    <name type="scientific">bioreactor metagenome</name>
    <dbReference type="NCBI Taxonomy" id="1076179"/>
    <lineage>
        <taxon>unclassified sequences</taxon>
        <taxon>metagenomes</taxon>
        <taxon>ecological metagenomes</taxon>
    </lineage>
</organism>
<gene>
    <name evidence="1" type="ORF">SDC9_198529</name>
</gene>
<reference evidence="1" key="1">
    <citation type="submission" date="2019-08" db="EMBL/GenBank/DDBJ databases">
        <authorList>
            <person name="Kucharzyk K."/>
            <person name="Murdoch R.W."/>
            <person name="Higgins S."/>
            <person name="Loffler F."/>
        </authorList>
    </citation>
    <scope>NUCLEOTIDE SEQUENCE</scope>
</reference>
<sequence>MRVDTTEGYYIIPEAGIREKIQRGFSRTKAEEILSAWLLEQAEKWQMEARNVEVMAYEEFPTIHNYYTTGKIIYLKMQLKPGILHTVTGREVAF</sequence>
<accession>A0A645IKA2</accession>
<dbReference type="AlphaFoldDB" id="A0A645IKA2"/>
<evidence type="ECO:0000313" key="1">
    <source>
        <dbReference type="EMBL" id="MPN50889.1"/>
    </source>
</evidence>
<proteinExistence type="predicted"/>